<evidence type="ECO:0000313" key="3">
    <source>
        <dbReference type="Proteomes" id="UP000317169"/>
    </source>
</evidence>
<dbReference type="AlphaFoldDB" id="A0A507ZAC8"/>
<proteinExistence type="predicted"/>
<accession>A0A507ZAC8</accession>
<keyword evidence="1" id="KW-1133">Transmembrane helix</keyword>
<dbReference type="RefSeq" id="WP_141422642.1">
    <property type="nucleotide sequence ID" value="NZ_VIAR01000015.1"/>
</dbReference>
<gene>
    <name evidence="2" type="ORF">FKR84_12420</name>
</gene>
<reference evidence="2 3" key="1">
    <citation type="submission" date="2019-06" db="EMBL/GenBank/DDBJ databases">
        <title>Flavibacter putida gen. nov., sp. nov., a novel marine bacterium of the family Flavobacteriaceae isolated from coastal seawater.</title>
        <authorList>
            <person name="Feng X."/>
        </authorList>
    </citation>
    <scope>NUCLEOTIDE SEQUENCE [LARGE SCALE GENOMIC DNA]</scope>
    <source>
        <strain evidence="2 3">PLHSN227</strain>
    </source>
</reference>
<protein>
    <submittedName>
        <fullName evidence="2">Uncharacterized protein</fullName>
    </submittedName>
</protein>
<keyword evidence="1" id="KW-0812">Transmembrane</keyword>
<organism evidence="2 3">
    <name type="scientific">Haloflavibacter putidus</name>
    <dbReference type="NCBI Taxonomy" id="2576776"/>
    <lineage>
        <taxon>Bacteria</taxon>
        <taxon>Pseudomonadati</taxon>
        <taxon>Bacteroidota</taxon>
        <taxon>Flavobacteriia</taxon>
        <taxon>Flavobacteriales</taxon>
        <taxon>Flavobacteriaceae</taxon>
        <taxon>Haloflavibacter</taxon>
    </lineage>
</organism>
<sequence>MKEVIILTILTGLVFLTFLVTIILGFTKKNKKLKLTSLFVFFAFIVCVGWTGYKIVNKTYNKVADTFKMRTGDEIYDALFDKRKTDCVEILNYQDQVVPKIDYAIWLHFKTCPKELERILSKHDFNNEKLSTDNWNGKIPLGETLDWFNPTTLGDTILVYEFSTDDSRNIQTIWTNLDSTEVFVRDILD</sequence>
<evidence type="ECO:0000256" key="1">
    <source>
        <dbReference type="SAM" id="Phobius"/>
    </source>
</evidence>
<dbReference type="OrthoDB" id="1442927at2"/>
<dbReference type="EMBL" id="VIAR01000015">
    <property type="protein sequence ID" value="TQD34019.1"/>
    <property type="molecule type" value="Genomic_DNA"/>
</dbReference>
<dbReference type="Proteomes" id="UP000317169">
    <property type="component" value="Unassembled WGS sequence"/>
</dbReference>
<comment type="caution">
    <text evidence="2">The sequence shown here is derived from an EMBL/GenBank/DDBJ whole genome shotgun (WGS) entry which is preliminary data.</text>
</comment>
<feature type="transmembrane region" description="Helical" evidence="1">
    <location>
        <begin position="33"/>
        <end position="53"/>
    </location>
</feature>
<keyword evidence="1" id="KW-0472">Membrane</keyword>
<evidence type="ECO:0000313" key="2">
    <source>
        <dbReference type="EMBL" id="TQD34019.1"/>
    </source>
</evidence>
<name>A0A507ZAC8_9FLAO</name>
<keyword evidence="3" id="KW-1185">Reference proteome</keyword>
<feature type="transmembrane region" description="Helical" evidence="1">
    <location>
        <begin position="6"/>
        <end position="26"/>
    </location>
</feature>